<feature type="region of interest" description="Disordered" evidence="1">
    <location>
        <begin position="35"/>
        <end position="88"/>
    </location>
</feature>
<reference evidence="2 3" key="1">
    <citation type="submission" date="2019-01" db="EMBL/GenBank/DDBJ databases">
        <title>Nuclear Genome Assembly of the Microalgal Biofuel strain Nannochloropsis salina CCMP1776.</title>
        <authorList>
            <person name="Hovde B."/>
        </authorList>
    </citation>
    <scope>NUCLEOTIDE SEQUENCE [LARGE SCALE GENOMIC DNA]</scope>
    <source>
        <strain evidence="2 3">CCMP1776</strain>
    </source>
</reference>
<evidence type="ECO:0000313" key="3">
    <source>
        <dbReference type="Proteomes" id="UP000355283"/>
    </source>
</evidence>
<protein>
    <submittedName>
        <fullName evidence="2">Uncharacterized protein</fullName>
    </submittedName>
</protein>
<dbReference type="AlphaFoldDB" id="A0A4D9CWG4"/>
<sequence>PSSAPPSLSHALQIVLVEDSDVYMGQVTPSLSPALPPALPPALSTNGSGTVYGEGKESGHGGREGGREEGREGGLLRSRRYAQQEQQVEGWVERIRRGESLEPELTQGELSK</sequence>
<gene>
    <name evidence="2" type="ORF">NSK_005158</name>
</gene>
<feature type="compositionally biased region" description="Basic and acidic residues" evidence="1">
    <location>
        <begin position="54"/>
        <end position="74"/>
    </location>
</feature>
<evidence type="ECO:0000256" key="1">
    <source>
        <dbReference type="SAM" id="MobiDB-lite"/>
    </source>
</evidence>
<keyword evidence="3" id="KW-1185">Reference proteome</keyword>
<dbReference type="EMBL" id="SDOX01000026">
    <property type="protein sequence ID" value="TFJ83540.1"/>
    <property type="molecule type" value="Genomic_DNA"/>
</dbReference>
<accession>A0A4D9CWG4</accession>
<name>A0A4D9CWG4_9STRA</name>
<organism evidence="2 3">
    <name type="scientific">Nannochloropsis salina CCMP1776</name>
    <dbReference type="NCBI Taxonomy" id="1027361"/>
    <lineage>
        <taxon>Eukaryota</taxon>
        <taxon>Sar</taxon>
        <taxon>Stramenopiles</taxon>
        <taxon>Ochrophyta</taxon>
        <taxon>Eustigmatophyceae</taxon>
        <taxon>Eustigmatales</taxon>
        <taxon>Monodopsidaceae</taxon>
        <taxon>Microchloropsis</taxon>
        <taxon>Microchloropsis salina</taxon>
    </lineage>
</organism>
<feature type="non-terminal residue" evidence="2">
    <location>
        <position position="1"/>
    </location>
</feature>
<proteinExistence type="predicted"/>
<evidence type="ECO:0000313" key="2">
    <source>
        <dbReference type="EMBL" id="TFJ83540.1"/>
    </source>
</evidence>
<comment type="caution">
    <text evidence="2">The sequence shown here is derived from an EMBL/GenBank/DDBJ whole genome shotgun (WGS) entry which is preliminary data.</text>
</comment>
<dbReference type="Proteomes" id="UP000355283">
    <property type="component" value="Unassembled WGS sequence"/>
</dbReference>